<dbReference type="STRING" id="560819.SAMN05428998_11111"/>
<dbReference type="Gene3D" id="1.10.10.60">
    <property type="entry name" value="Homeodomain-like"/>
    <property type="match status" value="1"/>
</dbReference>
<keyword evidence="1" id="KW-0805">Transcription regulation</keyword>
<accession>A0A1Y6C2A4</accession>
<dbReference type="GO" id="GO:0003700">
    <property type="term" value="F:DNA-binding transcription factor activity"/>
    <property type="evidence" value="ECO:0007669"/>
    <property type="project" value="InterPro"/>
</dbReference>
<dbReference type="InterPro" id="IPR018060">
    <property type="entry name" value="HTH_AraC"/>
</dbReference>
<keyword evidence="6" id="KW-1185">Reference proteome</keyword>
<evidence type="ECO:0000256" key="1">
    <source>
        <dbReference type="ARBA" id="ARBA00023015"/>
    </source>
</evidence>
<dbReference type="EMBL" id="FWZX01000011">
    <property type="protein sequence ID" value="SMF32086.1"/>
    <property type="molecule type" value="Genomic_DNA"/>
</dbReference>
<dbReference type="SUPFAM" id="SSF46689">
    <property type="entry name" value="Homeodomain-like"/>
    <property type="match status" value="2"/>
</dbReference>
<proteinExistence type="predicted"/>
<evidence type="ECO:0000259" key="4">
    <source>
        <dbReference type="PROSITE" id="PS01124"/>
    </source>
</evidence>
<dbReference type="InterPro" id="IPR050204">
    <property type="entry name" value="AraC_XylS_family_regulators"/>
</dbReference>
<name>A0A1Y6C2A4_9PROT</name>
<dbReference type="InterPro" id="IPR011051">
    <property type="entry name" value="RmlC_Cupin_sf"/>
</dbReference>
<dbReference type="SMART" id="SM00342">
    <property type="entry name" value="HTH_ARAC"/>
    <property type="match status" value="1"/>
</dbReference>
<dbReference type="InterPro" id="IPR014710">
    <property type="entry name" value="RmlC-like_jellyroll"/>
</dbReference>
<dbReference type="Proteomes" id="UP000192917">
    <property type="component" value="Unassembled WGS sequence"/>
</dbReference>
<organism evidence="5 6">
    <name type="scientific">Tistlia consotensis USBA 355</name>
    <dbReference type="NCBI Taxonomy" id="560819"/>
    <lineage>
        <taxon>Bacteria</taxon>
        <taxon>Pseudomonadati</taxon>
        <taxon>Pseudomonadota</taxon>
        <taxon>Alphaproteobacteria</taxon>
        <taxon>Rhodospirillales</taxon>
        <taxon>Rhodovibrionaceae</taxon>
        <taxon>Tistlia</taxon>
    </lineage>
</organism>
<evidence type="ECO:0000313" key="5">
    <source>
        <dbReference type="EMBL" id="SMF32086.1"/>
    </source>
</evidence>
<dbReference type="SUPFAM" id="SSF51182">
    <property type="entry name" value="RmlC-like cupins"/>
    <property type="match status" value="1"/>
</dbReference>
<dbReference type="Pfam" id="PF12833">
    <property type="entry name" value="HTH_18"/>
    <property type="match status" value="1"/>
</dbReference>
<dbReference type="PROSITE" id="PS01124">
    <property type="entry name" value="HTH_ARAC_FAMILY_2"/>
    <property type="match status" value="1"/>
</dbReference>
<protein>
    <submittedName>
        <fullName evidence="5">AraC-type DNA-binding protein</fullName>
    </submittedName>
</protein>
<dbReference type="RefSeq" id="WP_085123394.1">
    <property type="nucleotide sequence ID" value="NZ_FWZX01000011.1"/>
</dbReference>
<dbReference type="InterPro" id="IPR009057">
    <property type="entry name" value="Homeodomain-like_sf"/>
</dbReference>
<dbReference type="Gene3D" id="2.60.120.10">
    <property type="entry name" value="Jelly Rolls"/>
    <property type="match status" value="1"/>
</dbReference>
<evidence type="ECO:0000256" key="3">
    <source>
        <dbReference type="ARBA" id="ARBA00023163"/>
    </source>
</evidence>
<dbReference type="AlphaFoldDB" id="A0A1Y6C2A4"/>
<feature type="domain" description="HTH araC/xylS-type" evidence="4">
    <location>
        <begin position="154"/>
        <end position="252"/>
    </location>
</feature>
<reference evidence="5 6" key="1">
    <citation type="submission" date="2017-04" db="EMBL/GenBank/DDBJ databases">
        <authorList>
            <person name="Afonso C.L."/>
            <person name="Miller P.J."/>
            <person name="Scott M.A."/>
            <person name="Spackman E."/>
            <person name="Goraichik I."/>
            <person name="Dimitrov K.M."/>
            <person name="Suarez D.L."/>
            <person name="Swayne D.E."/>
        </authorList>
    </citation>
    <scope>NUCLEOTIDE SEQUENCE [LARGE SCALE GENOMIC DNA]</scope>
    <source>
        <strain evidence="5 6">USBA 355</strain>
    </source>
</reference>
<keyword evidence="2 5" id="KW-0238">DNA-binding</keyword>
<evidence type="ECO:0000256" key="2">
    <source>
        <dbReference type="ARBA" id="ARBA00023125"/>
    </source>
</evidence>
<dbReference type="GO" id="GO:0043565">
    <property type="term" value="F:sequence-specific DNA binding"/>
    <property type="evidence" value="ECO:0007669"/>
    <property type="project" value="InterPro"/>
</dbReference>
<keyword evidence="3" id="KW-0804">Transcription</keyword>
<gene>
    <name evidence="5" type="ORF">SAMN05428998_11111</name>
</gene>
<evidence type="ECO:0000313" key="6">
    <source>
        <dbReference type="Proteomes" id="UP000192917"/>
    </source>
</evidence>
<dbReference type="PANTHER" id="PTHR46796:SF10">
    <property type="entry name" value="TRANSCRIPTIONAL ACTIVATOR FEAR"/>
    <property type="match status" value="1"/>
</dbReference>
<dbReference type="PANTHER" id="PTHR46796">
    <property type="entry name" value="HTH-TYPE TRANSCRIPTIONAL ACTIVATOR RHAS-RELATED"/>
    <property type="match status" value="1"/>
</dbReference>
<sequence length="258" mass="27164">MQTGFDAERVQLHCYSPRHDSHSHAYHQVILPLLGTLELETAIGGGTVGERDFAVVAAGHEHGFRGLGDNRFVTLDVPAPEAGAEVPLWRAASRRLFFPIDERLGGLLAFARGCGEGAFAAAGFRAGLGALLLHGLAPESVAPEAGADEPAALARAKAFVRGHFAEPITVEDMAGAARVSVATLHRLFRARGAGSPAKYLSAVRLARARALLAGGRLPIAEIALACGYSEQSALSRALRREHGLSPAACRRRAGRARS</sequence>